<feature type="transmembrane region" description="Helical" evidence="10">
    <location>
        <begin position="428"/>
        <end position="450"/>
    </location>
</feature>
<evidence type="ECO:0000256" key="4">
    <source>
        <dbReference type="ARBA" id="ARBA00022692"/>
    </source>
</evidence>
<reference evidence="12" key="1">
    <citation type="submission" date="2020-06" db="EMBL/GenBank/DDBJ databases">
        <authorList>
            <consortium name="Plant Systems Biology data submission"/>
        </authorList>
    </citation>
    <scope>NUCLEOTIDE SEQUENCE</scope>
    <source>
        <strain evidence="12">D6</strain>
    </source>
</reference>
<dbReference type="GO" id="GO:0015204">
    <property type="term" value="F:urea transmembrane transporter activity"/>
    <property type="evidence" value="ECO:0007669"/>
    <property type="project" value="InterPro"/>
</dbReference>
<keyword evidence="13" id="KW-1185">Reference proteome</keyword>
<dbReference type="PROSITE" id="PS50222">
    <property type="entry name" value="EF_HAND_2"/>
    <property type="match status" value="1"/>
</dbReference>
<evidence type="ECO:0000256" key="8">
    <source>
        <dbReference type="ARBA" id="ARBA00033993"/>
    </source>
</evidence>
<keyword evidence="3" id="KW-1003">Cell membrane</keyword>
<dbReference type="PROSITE" id="PS00018">
    <property type="entry name" value="EF_HAND_1"/>
    <property type="match status" value="2"/>
</dbReference>
<evidence type="ECO:0000259" key="11">
    <source>
        <dbReference type="PROSITE" id="PS50222"/>
    </source>
</evidence>
<organism evidence="12 13">
    <name type="scientific">Seminavis robusta</name>
    <dbReference type="NCBI Taxonomy" id="568900"/>
    <lineage>
        <taxon>Eukaryota</taxon>
        <taxon>Sar</taxon>
        <taxon>Stramenopiles</taxon>
        <taxon>Ochrophyta</taxon>
        <taxon>Bacillariophyta</taxon>
        <taxon>Bacillariophyceae</taxon>
        <taxon>Bacillariophycidae</taxon>
        <taxon>Naviculales</taxon>
        <taxon>Naviculaceae</taxon>
        <taxon>Seminavis</taxon>
    </lineage>
</organism>
<comment type="subcellular location">
    <subcellularLocation>
        <location evidence="1">Cell membrane</location>
        <topology evidence="1">Multi-pass membrane protein</topology>
    </subcellularLocation>
</comment>
<comment type="caution">
    <text evidence="12">The sequence shown here is derived from an EMBL/GenBank/DDBJ whole genome shotgun (WGS) entry which is preliminary data.</text>
</comment>
<evidence type="ECO:0000256" key="6">
    <source>
        <dbReference type="ARBA" id="ARBA00022989"/>
    </source>
</evidence>
<evidence type="ECO:0000256" key="1">
    <source>
        <dbReference type="ARBA" id="ARBA00004651"/>
    </source>
</evidence>
<feature type="transmembrane region" description="Helical" evidence="10">
    <location>
        <begin position="395"/>
        <end position="416"/>
    </location>
</feature>
<feature type="transmembrane region" description="Helical" evidence="10">
    <location>
        <begin position="191"/>
        <end position="209"/>
    </location>
</feature>
<feature type="transmembrane region" description="Helical" evidence="10">
    <location>
        <begin position="215"/>
        <end position="234"/>
    </location>
</feature>
<evidence type="ECO:0000256" key="2">
    <source>
        <dbReference type="ARBA" id="ARBA00005914"/>
    </source>
</evidence>
<accession>A0A9N8HIR3</accession>
<dbReference type="OrthoDB" id="426293at2759"/>
<feature type="region of interest" description="Disordered" evidence="9">
    <location>
        <begin position="1"/>
        <end position="57"/>
    </location>
</feature>
<feature type="compositionally biased region" description="Polar residues" evidence="9">
    <location>
        <begin position="559"/>
        <end position="573"/>
    </location>
</feature>
<feature type="transmembrane region" description="Helical" evidence="10">
    <location>
        <begin position="241"/>
        <end position="258"/>
    </location>
</feature>
<feature type="transmembrane region" description="Helical" evidence="10">
    <location>
        <begin position="462"/>
        <end position="481"/>
    </location>
</feature>
<dbReference type="PANTHER" id="PTHR10464:SF4">
    <property type="entry name" value="UREA TRANSPORTER"/>
    <property type="match status" value="1"/>
</dbReference>
<comment type="similarity">
    <text evidence="2">Belongs to the urea transporter family.</text>
</comment>
<dbReference type="Gene3D" id="1.10.238.10">
    <property type="entry name" value="EF-hand"/>
    <property type="match status" value="1"/>
</dbReference>
<sequence>MAPPQEEVNAWASYDQTAKTARRLDATRRSEIGRSRHGAADKSRHGDGRFRHSSVTGSRHRAVDLVRASAAGGGVDLSSDFVVEGPRQRRRSSFFQQAMVGKSTTTTAAKLEAVAAKRAELDPGVLALIRGTFPVFFEDDDDQQDNGNDSTVGKWFQLWTGTMPWIQSSPTISSNPVAMFIDLCLRGIGQVVFQNSPMTGLFILVGLFIQSTRVAIHGTISLVVTNALALLLGFDKGLVQSGLFGYNAVLVGLALATFDSEAGGGKHQGYSASTLIGSAVIASFTAILFVMMGKLLVPYKSPPLTLPFNVATLLFLLSTAHMGRVTYDSVRPPSLPEYDSTPTDMQVTAAQFFAGSIRGIGQVFLADNLAAGFLTLIGMALCSRIGAVAAWMGSALGAITAICIGVDAAAIEAGMFGFNASLTVTAMFLFYTPSIGAGILAVIAGVMTVIAQQALANWLNPWGLPFMTLPFCVVCLPFIIIQGTTSIVIAVPLASMTIPEDHLQRVNMLSDGFAFLKEALQTPTSDSRKSSSKMRSKRLTKSLSLLGEALDEADHAQSSRALEATGIQSPTKKNPQKKKGWGTSTEQIQHNETKEAALTIFASLLEQHNNTASQQQIPLSLITNAFQAAGLQDMEALSFASLVLTFIDLDDSGTIDKAEFVAFALVCHAMHTIREKIAQFFEFVDEDNSGSVSFEEIDAALEYLGQPVLDDDSKLQLLELTHSLGPAADTFKEEDDNDEEEMDVDLLVNVVTIAKVKLFASAFHGCDEISSRVLGSPGLTEKTEDLAASNRSGVVDC</sequence>
<dbReference type="AlphaFoldDB" id="A0A9N8HIR3"/>
<evidence type="ECO:0000313" key="12">
    <source>
        <dbReference type="EMBL" id="CAB9514197.1"/>
    </source>
</evidence>
<gene>
    <name evidence="12" type="ORF">SEMRO_638_G179580.1</name>
</gene>
<dbReference type="InterPro" id="IPR002048">
    <property type="entry name" value="EF_hand_dom"/>
</dbReference>
<evidence type="ECO:0000256" key="9">
    <source>
        <dbReference type="SAM" id="MobiDB-lite"/>
    </source>
</evidence>
<feature type="compositionally biased region" description="Basic and acidic residues" evidence="9">
    <location>
        <begin position="22"/>
        <end position="50"/>
    </location>
</feature>
<dbReference type="GO" id="GO:0005886">
    <property type="term" value="C:plasma membrane"/>
    <property type="evidence" value="ECO:0007669"/>
    <property type="project" value="UniProtKB-SubCell"/>
</dbReference>
<evidence type="ECO:0000256" key="5">
    <source>
        <dbReference type="ARBA" id="ARBA00022837"/>
    </source>
</evidence>
<proteinExistence type="inferred from homology"/>
<dbReference type="Pfam" id="PF13202">
    <property type="entry name" value="EF-hand_5"/>
    <property type="match status" value="2"/>
</dbReference>
<keyword evidence="4 10" id="KW-0812">Transmembrane</keyword>
<evidence type="ECO:0000256" key="3">
    <source>
        <dbReference type="ARBA" id="ARBA00022475"/>
    </source>
</evidence>
<dbReference type="InterPro" id="IPR004937">
    <property type="entry name" value="Urea_transporter"/>
</dbReference>
<protein>
    <submittedName>
        <fullName evidence="12">Urea transporter 2</fullName>
    </submittedName>
</protein>
<evidence type="ECO:0000256" key="10">
    <source>
        <dbReference type="SAM" id="Phobius"/>
    </source>
</evidence>
<dbReference type="InterPro" id="IPR029020">
    <property type="entry name" value="Ammonium/urea_transptr"/>
</dbReference>
<dbReference type="GO" id="GO:0005509">
    <property type="term" value="F:calcium ion binding"/>
    <property type="evidence" value="ECO:0007669"/>
    <property type="project" value="InterPro"/>
</dbReference>
<evidence type="ECO:0000256" key="7">
    <source>
        <dbReference type="ARBA" id="ARBA00023136"/>
    </source>
</evidence>
<dbReference type="CDD" id="cd00051">
    <property type="entry name" value="EFh"/>
    <property type="match status" value="1"/>
</dbReference>
<feature type="transmembrane region" description="Helical" evidence="10">
    <location>
        <begin position="363"/>
        <end position="383"/>
    </location>
</feature>
<dbReference type="Pfam" id="PF03253">
    <property type="entry name" value="UT"/>
    <property type="match status" value="1"/>
</dbReference>
<feature type="domain" description="EF-hand" evidence="11">
    <location>
        <begin position="672"/>
        <end position="707"/>
    </location>
</feature>
<dbReference type="InterPro" id="IPR011992">
    <property type="entry name" value="EF-hand-dom_pair"/>
</dbReference>
<dbReference type="SUPFAM" id="SSF47473">
    <property type="entry name" value="EF-hand"/>
    <property type="match status" value="1"/>
</dbReference>
<dbReference type="Gene3D" id="1.10.3430.10">
    <property type="entry name" value="Ammonium transporter AmtB like domains"/>
    <property type="match status" value="1"/>
</dbReference>
<dbReference type="EMBL" id="CAICTM010000637">
    <property type="protein sequence ID" value="CAB9514197.1"/>
    <property type="molecule type" value="Genomic_DNA"/>
</dbReference>
<dbReference type="InterPro" id="IPR018247">
    <property type="entry name" value="EF_Hand_1_Ca_BS"/>
</dbReference>
<feature type="region of interest" description="Disordered" evidence="9">
    <location>
        <begin position="559"/>
        <end position="587"/>
    </location>
</feature>
<evidence type="ECO:0000313" key="13">
    <source>
        <dbReference type="Proteomes" id="UP001153069"/>
    </source>
</evidence>
<keyword evidence="7 10" id="KW-0472">Membrane</keyword>
<name>A0A9N8HIR3_9STRA</name>
<dbReference type="PANTHER" id="PTHR10464">
    <property type="entry name" value="UREA TRANSPORTER"/>
    <property type="match status" value="1"/>
</dbReference>
<comment type="catalytic activity">
    <reaction evidence="8">
        <text>urea(in) = urea(out)</text>
        <dbReference type="Rhea" id="RHEA:32799"/>
        <dbReference type="ChEBI" id="CHEBI:16199"/>
    </reaction>
</comment>
<keyword evidence="5" id="KW-0106">Calcium</keyword>
<dbReference type="Proteomes" id="UP001153069">
    <property type="component" value="Unassembled WGS sequence"/>
</dbReference>
<feature type="transmembrane region" description="Helical" evidence="10">
    <location>
        <begin position="270"/>
        <end position="292"/>
    </location>
</feature>
<keyword evidence="6 10" id="KW-1133">Transmembrane helix</keyword>